<gene>
    <name evidence="4" type="ORF">PR001_g11586</name>
    <name evidence="3" type="ORF">PR002_g11838</name>
    <name evidence="5" type="ORF">PR003_g12228</name>
</gene>
<feature type="signal peptide" evidence="2">
    <location>
        <begin position="1"/>
        <end position="16"/>
    </location>
</feature>
<keyword evidence="2" id="KW-0732">Signal</keyword>
<name>A0A6A3LXZ2_9STRA</name>
<keyword evidence="7" id="KW-1185">Reference proteome</keyword>
<dbReference type="EMBL" id="QXFT01000730">
    <property type="protein sequence ID" value="KAE9336992.1"/>
    <property type="molecule type" value="Genomic_DNA"/>
</dbReference>
<feature type="region of interest" description="Disordered" evidence="1">
    <location>
        <begin position="34"/>
        <end position="59"/>
    </location>
</feature>
<dbReference type="EMBL" id="QXFV01000718">
    <property type="protein sequence ID" value="KAE9029114.1"/>
    <property type="molecule type" value="Genomic_DNA"/>
</dbReference>
<dbReference type="AlphaFoldDB" id="A0A6A3LXZ2"/>
<feature type="chain" id="PRO_5036165054" description="Secreted protein" evidence="2">
    <location>
        <begin position="17"/>
        <end position="121"/>
    </location>
</feature>
<dbReference type="EMBL" id="QXFU01000723">
    <property type="protein sequence ID" value="KAE9022970.1"/>
    <property type="molecule type" value="Genomic_DNA"/>
</dbReference>
<proteinExistence type="predicted"/>
<comment type="caution">
    <text evidence="3">The sequence shown here is derived from an EMBL/GenBank/DDBJ whole genome shotgun (WGS) entry which is preliminary data.</text>
</comment>
<evidence type="ECO:0008006" key="9">
    <source>
        <dbReference type="Google" id="ProtNLM"/>
    </source>
</evidence>
<dbReference type="Proteomes" id="UP000435112">
    <property type="component" value="Unassembled WGS sequence"/>
</dbReference>
<dbReference type="Proteomes" id="UP000429607">
    <property type="component" value="Unassembled WGS sequence"/>
</dbReference>
<sequence>MVVVVSLLVVRVLSLALMRTRRHLVQLEGVPGTDRSHVEADHAHASRSVAPSAATSAQDRGDLITSETLLQADEGGVIPPGDLPIGHGQQTVCQTTRSGSVLKLIEEHCVTDACMRGVGAL</sequence>
<evidence type="ECO:0000313" key="6">
    <source>
        <dbReference type="Proteomes" id="UP000429607"/>
    </source>
</evidence>
<evidence type="ECO:0000313" key="4">
    <source>
        <dbReference type="EMBL" id="KAE9029114.1"/>
    </source>
</evidence>
<protein>
    <recommendedName>
        <fullName evidence="9">Secreted protein</fullName>
    </recommendedName>
</protein>
<dbReference type="Proteomes" id="UP000434957">
    <property type="component" value="Unassembled WGS sequence"/>
</dbReference>
<accession>A0A6A3LXZ2</accession>
<evidence type="ECO:0000256" key="2">
    <source>
        <dbReference type="SAM" id="SignalP"/>
    </source>
</evidence>
<evidence type="ECO:0000313" key="5">
    <source>
        <dbReference type="EMBL" id="KAE9336992.1"/>
    </source>
</evidence>
<feature type="compositionally biased region" description="Basic and acidic residues" evidence="1">
    <location>
        <begin position="34"/>
        <end position="44"/>
    </location>
</feature>
<organism evidence="3 8">
    <name type="scientific">Phytophthora rubi</name>
    <dbReference type="NCBI Taxonomy" id="129364"/>
    <lineage>
        <taxon>Eukaryota</taxon>
        <taxon>Sar</taxon>
        <taxon>Stramenopiles</taxon>
        <taxon>Oomycota</taxon>
        <taxon>Peronosporomycetes</taxon>
        <taxon>Peronosporales</taxon>
        <taxon>Peronosporaceae</taxon>
        <taxon>Phytophthora</taxon>
    </lineage>
</organism>
<evidence type="ECO:0000256" key="1">
    <source>
        <dbReference type="SAM" id="MobiDB-lite"/>
    </source>
</evidence>
<reference evidence="6 8" key="1">
    <citation type="submission" date="2018-09" db="EMBL/GenBank/DDBJ databases">
        <title>Genomic investigation of the strawberry pathogen Phytophthora fragariae indicates pathogenicity is determined by transcriptional variation in three key races.</title>
        <authorList>
            <person name="Adams T.M."/>
            <person name="Armitage A.D."/>
            <person name="Sobczyk M.K."/>
            <person name="Bates H.J."/>
            <person name="Dunwell J.M."/>
            <person name="Nellist C.F."/>
            <person name="Harrison R.J."/>
        </authorList>
    </citation>
    <scope>NUCLEOTIDE SEQUENCE [LARGE SCALE GENOMIC DNA]</scope>
    <source>
        <strain evidence="4 6">SCRP249</strain>
        <strain evidence="3 8">SCRP324</strain>
        <strain evidence="5 7">SCRP333</strain>
    </source>
</reference>
<evidence type="ECO:0000313" key="7">
    <source>
        <dbReference type="Proteomes" id="UP000434957"/>
    </source>
</evidence>
<evidence type="ECO:0000313" key="8">
    <source>
        <dbReference type="Proteomes" id="UP000435112"/>
    </source>
</evidence>
<evidence type="ECO:0000313" key="3">
    <source>
        <dbReference type="EMBL" id="KAE9022970.1"/>
    </source>
</evidence>